<dbReference type="Pfam" id="PF00041">
    <property type="entry name" value="fn3"/>
    <property type="match status" value="2"/>
</dbReference>
<dbReference type="InterPro" id="IPR036116">
    <property type="entry name" value="FN3_sf"/>
</dbReference>
<evidence type="ECO:0000256" key="2">
    <source>
        <dbReference type="ARBA" id="ARBA00023157"/>
    </source>
</evidence>
<proteinExistence type="predicted"/>
<dbReference type="Proteomes" id="UP001159427">
    <property type="component" value="Unassembled WGS sequence"/>
</dbReference>
<dbReference type="SMART" id="SM00060">
    <property type="entry name" value="FN3"/>
    <property type="match status" value="2"/>
</dbReference>
<dbReference type="InterPro" id="IPR003599">
    <property type="entry name" value="Ig_sub"/>
</dbReference>
<evidence type="ECO:0000256" key="1">
    <source>
        <dbReference type="ARBA" id="ARBA00022737"/>
    </source>
</evidence>
<feature type="domain" description="Fibronectin type-III" evidence="5">
    <location>
        <begin position="577"/>
        <end position="678"/>
    </location>
</feature>
<dbReference type="PROSITE" id="PS50835">
    <property type="entry name" value="IG_LIKE"/>
    <property type="match status" value="3"/>
</dbReference>
<reference evidence="6 7" key="1">
    <citation type="submission" date="2022-05" db="EMBL/GenBank/DDBJ databases">
        <authorList>
            <consortium name="Genoscope - CEA"/>
            <person name="William W."/>
        </authorList>
    </citation>
    <scope>NUCLEOTIDE SEQUENCE [LARGE SCALE GENOMIC DNA]</scope>
</reference>
<organism evidence="6 7">
    <name type="scientific">Porites evermanni</name>
    <dbReference type="NCBI Taxonomy" id="104178"/>
    <lineage>
        <taxon>Eukaryota</taxon>
        <taxon>Metazoa</taxon>
        <taxon>Cnidaria</taxon>
        <taxon>Anthozoa</taxon>
        <taxon>Hexacorallia</taxon>
        <taxon>Scleractinia</taxon>
        <taxon>Fungiina</taxon>
        <taxon>Poritidae</taxon>
        <taxon>Porites</taxon>
    </lineage>
</organism>
<dbReference type="InterPro" id="IPR007110">
    <property type="entry name" value="Ig-like_dom"/>
</dbReference>
<dbReference type="SMART" id="SM00409">
    <property type="entry name" value="IG"/>
    <property type="match status" value="4"/>
</dbReference>
<dbReference type="InterPro" id="IPR013783">
    <property type="entry name" value="Ig-like_fold"/>
</dbReference>
<comment type="caution">
    <text evidence="6">The sequence shown here is derived from an EMBL/GenBank/DDBJ whole genome shotgun (WGS) entry which is preliminary data.</text>
</comment>
<dbReference type="InterPro" id="IPR013098">
    <property type="entry name" value="Ig_I-set"/>
</dbReference>
<dbReference type="EMBL" id="CALNXI010001262">
    <property type="protein sequence ID" value="CAH3162377.1"/>
    <property type="molecule type" value="Genomic_DNA"/>
</dbReference>
<dbReference type="PANTHER" id="PTHR44170">
    <property type="entry name" value="PROTEIN SIDEKICK"/>
    <property type="match status" value="1"/>
</dbReference>
<sequence>MGPPVLLLAAFVTFLCGHQARAALSVSPTYVRPILGETVTSICTVSGGETFLGWFKDNNRISASASASVHFTSNGNQHTLNLDSVKVSYGGKYECRGNLNQPATLTVEIGADVSKVKALQFVKIGTTDKIVLAVSGYPKPTIEWKKGGKDLQPSSDPHYSLQADGSLSVINVKPEDQGNYTYVIKQPGYTKEGVIEVYAVEFPKITPFSSPRKYLTEGYSVSFVCKAKGIPAPKYTWYFQGNQINTVGNNLIKDGNLTITRVTSSSKGKYECKAYNEIKKPGKTAVKIGEDNTTVEIVDVFVAPKITSDGTDQILKKGQKFTLECEATGSPTPTVVWKRNGQIDPRQKKSDGKSVIEFKKIAVNDGGKYTCEARNRAVDSKGKTIVETLVRNINIKSPPYINKHASPSEVFSFIGNMDLTFVSCTFGGYPPPFVTMTFKGKLMSNDSVTANTSVRTDAKKKFGSYICHAKNDYGIKNQTVILKQVEKPSVVRDLRGTSTCDSVTLTWKPPVTDGGMPINKYILRYDENIRNIDGRETSYTITNLQRNEVHNFILRATNKGEWGDTTSKEVETKEFCAPGRPIIYEPSSRNLDKSSFTLKWKRPEDTGGDSDIVYKIRYRDETDPERPGPWNNEETSELEIDIEDLDKSKQYKFEVRATNKGGESEPAEKYYLRSSYEARSSQPHLVASLTVTLVMAILQLRML</sequence>
<evidence type="ECO:0000256" key="3">
    <source>
        <dbReference type="SAM" id="SignalP"/>
    </source>
</evidence>
<keyword evidence="7" id="KW-1185">Reference proteome</keyword>
<dbReference type="PROSITE" id="PS50853">
    <property type="entry name" value="FN3"/>
    <property type="match status" value="2"/>
</dbReference>
<name>A0ABN8QEB5_9CNID</name>
<dbReference type="InterPro" id="IPR003598">
    <property type="entry name" value="Ig_sub2"/>
</dbReference>
<dbReference type="InterPro" id="IPR036179">
    <property type="entry name" value="Ig-like_dom_sf"/>
</dbReference>
<keyword evidence="2" id="KW-1015">Disulfide bond</keyword>
<feature type="domain" description="Ig-like" evidence="4">
    <location>
        <begin position="304"/>
        <end position="390"/>
    </location>
</feature>
<dbReference type="SUPFAM" id="SSF49265">
    <property type="entry name" value="Fibronectin type III"/>
    <property type="match status" value="1"/>
</dbReference>
<dbReference type="CDD" id="cd00063">
    <property type="entry name" value="FN3"/>
    <property type="match status" value="2"/>
</dbReference>
<dbReference type="Gene3D" id="2.60.40.10">
    <property type="entry name" value="Immunoglobulins"/>
    <property type="match status" value="7"/>
</dbReference>
<gene>
    <name evidence="6" type="ORF">PEVE_00004264</name>
</gene>
<feature type="chain" id="PRO_5045547927" evidence="3">
    <location>
        <begin position="23"/>
        <end position="703"/>
    </location>
</feature>
<dbReference type="SUPFAM" id="SSF48726">
    <property type="entry name" value="Immunoglobulin"/>
    <property type="match status" value="4"/>
</dbReference>
<dbReference type="InterPro" id="IPR003961">
    <property type="entry name" value="FN3_dom"/>
</dbReference>
<dbReference type="Pfam" id="PF07679">
    <property type="entry name" value="I-set"/>
    <property type="match status" value="2"/>
</dbReference>
<dbReference type="Pfam" id="PF13927">
    <property type="entry name" value="Ig_3"/>
    <property type="match status" value="2"/>
</dbReference>
<feature type="signal peptide" evidence="3">
    <location>
        <begin position="1"/>
        <end position="22"/>
    </location>
</feature>
<dbReference type="PRINTS" id="PR00014">
    <property type="entry name" value="FNTYPEIII"/>
</dbReference>
<evidence type="ECO:0000259" key="4">
    <source>
        <dbReference type="PROSITE" id="PS50835"/>
    </source>
</evidence>
<feature type="domain" description="Ig-like" evidence="4">
    <location>
        <begin position="3"/>
        <end position="106"/>
    </location>
</feature>
<protein>
    <submittedName>
        <fullName evidence="6">Uncharacterized protein</fullName>
    </submittedName>
</protein>
<accession>A0ABN8QEB5</accession>
<evidence type="ECO:0000313" key="7">
    <source>
        <dbReference type="Proteomes" id="UP001159427"/>
    </source>
</evidence>
<dbReference type="CDD" id="cd00096">
    <property type="entry name" value="Ig"/>
    <property type="match status" value="3"/>
</dbReference>
<feature type="domain" description="Fibronectin type-III" evidence="5">
    <location>
        <begin position="487"/>
        <end position="575"/>
    </location>
</feature>
<feature type="domain" description="Ig-like" evidence="4">
    <location>
        <begin position="203"/>
        <end position="289"/>
    </location>
</feature>
<keyword evidence="3" id="KW-0732">Signal</keyword>
<evidence type="ECO:0000313" key="6">
    <source>
        <dbReference type="EMBL" id="CAH3162377.1"/>
    </source>
</evidence>
<dbReference type="SMART" id="SM00408">
    <property type="entry name" value="IGc2"/>
    <property type="match status" value="4"/>
</dbReference>
<keyword evidence="1" id="KW-0677">Repeat</keyword>
<evidence type="ECO:0000259" key="5">
    <source>
        <dbReference type="PROSITE" id="PS50853"/>
    </source>
</evidence>
<dbReference type="PANTHER" id="PTHR44170:SF56">
    <property type="entry name" value="FIBRONECTIN TYPE-III DOMAIN-CONTAINING PROTEIN"/>
    <property type="match status" value="1"/>
</dbReference>